<dbReference type="Proteomes" id="UP001141422">
    <property type="component" value="Unassembled WGS sequence"/>
</dbReference>
<dbReference type="Gene3D" id="3.50.30.50">
    <property type="entry name" value="Putative cyclase"/>
    <property type="match status" value="1"/>
</dbReference>
<dbReference type="EMBL" id="JAPTGB010000018">
    <property type="protein sequence ID" value="MCZ0861240.1"/>
    <property type="molecule type" value="Genomic_DNA"/>
</dbReference>
<dbReference type="RefSeq" id="WP_268925429.1">
    <property type="nucleotide sequence ID" value="NZ_JAPTGB010000018.1"/>
</dbReference>
<evidence type="ECO:0000313" key="1">
    <source>
        <dbReference type="EMBL" id="MCZ0861240.1"/>
    </source>
</evidence>
<proteinExistence type="predicted"/>
<gene>
    <name evidence="1" type="ORF">O0S10_08415</name>
</gene>
<dbReference type="PANTHER" id="PTHR31118:SF12">
    <property type="entry name" value="CYCLASE-LIKE PROTEIN 2"/>
    <property type="match status" value="1"/>
</dbReference>
<dbReference type="InterPro" id="IPR037175">
    <property type="entry name" value="KFase_sf"/>
</dbReference>
<dbReference type="SUPFAM" id="SSF102198">
    <property type="entry name" value="Putative cyclase"/>
    <property type="match status" value="1"/>
</dbReference>
<name>A0ABT4IJ98_9EURY</name>
<protein>
    <submittedName>
        <fullName evidence="1">Cyclase family protein</fullName>
    </submittedName>
</protein>
<organism evidence="1 2">
    <name type="scientific">Methanocorpusculum petauri</name>
    <dbReference type="NCBI Taxonomy" id="3002863"/>
    <lineage>
        <taxon>Archaea</taxon>
        <taxon>Methanobacteriati</taxon>
        <taxon>Methanobacteriota</taxon>
        <taxon>Stenosarchaea group</taxon>
        <taxon>Methanomicrobia</taxon>
        <taxon>Methanomicrobiales</taxon>
        <taxon>Methanocorpusculaceae</taxon>
        <taxon>Methanocorpusculum</taxon>
    </lineage>
</organism>
<dbReference type="Pfam" id="PF04199">
    <property type="entry name" value="Cyclase"/>
    <property type="match status" value="1"/>
</dbReference>
<dbReference type="InterPro" id="IPR007325">
    <property type="entry name" value="KFase/CYL"/>
</dbReference>
<dbReference type="PANTHER" id="PTHR31118">
    <property type="entry name" value="CYCLASE-LIKE PROTEIN 2"/>
    <property type="match status" value="1"/>
</dbReference>
<keyword evidence="2" id="KW-1185">Reference proteome</keyword>
<accession>A0ABT4IJ98</accession>
<comment type="caution">
    <text evidence="1">The sequence shown here is derived from an EMBL/GenBank/DDBJ whole genome shotgun (WGS) entry which is preliminary data.</text>
</comment>
<evidence type="ECO:0000313" key="2">
    <source>
        <dbReference type="Proteomes" id="UP001141422"/>
    </source>
</evidence>
<sequence length="189" mass="19910">MKIYDVTRTLASGMSVYPGDPEFVRTPLRSGESSISALALGTHTGTHIDAPAHYFSGEAGVGVDELPLEKLFTTAELLSFGGLVSETTPAVLFRSGYREGDATYPQLSEEEASVLVRAGVEVVGCDTPSIGNDAVHRILLAAGVMVIELLDFTGVADGVYRMIALPLKIAGADAAPARVVLIEEEDETV</sequence>
<reference evidence="1" key="1">
    <citation type="submission" date="2022-12" db="EMBL/GenBank/DDBJ databases">
        <title>Isolation and characterisation of novel Methanocorpusculum spp. from native Australian herbivores indicates the genus is ancestrally host-associated.</title>
        <authorList>
            <person name="Volmer J.G."/>
            <person name="Soo R.M."/>
            <person name="Evans P.N."/>
            <person name="Hoedt E.C."/>
            <person name="Astorga Alsina A.L."/>
            <person name="Woodcroft B.J."/>
            <person name="Tyson G.W."/>
            <person name="Hugenholtz P."/>
            <person name="Morrison M."/>
        </authorList>
    </citation>
    <scope>NUCLEOTIDE SEQUENCE</scope>
    <source>
        <strain evidence="1">MG</strain>
    </source>
</reference>